<gene>
    <name evidence="2" type="ORF">E6C27_scaffold344G001630</name>
</gene>
<proteinExistence type="predicted"/>
<dbReference type="Gene3D" id="3.90.1320.10">
    <property type="entry name" value="Outer-capsid protein sigma 3, large lobe"/>
    <property type="match status" value="1"/>
</dbReference>
<organism evidence="2 3">
    <name type="scientific">Cucumis melo var. makuwa</name>
    <name type="common">Oriental melon</name>
    <dbReference type="NCBI Taxonomy" id="1194695"/>
    <lineage>
        <taxon>Eukaryota</taxon>
        <taxon>Viridiplantae</taxon>
        <taxon>Streptophyta</taxon>
        <taxon>Embryophyta</taxon>
        <taxon>Tracheophyta</taxon>
        <taxon>Spermatophyta</taxon>
        <taxon>Magnoliopsida</taxon>
        <taxon>eudicotyledons</taxon>
        <taxon>Gunneridae</taxon>
        <taxon>Pentapetalae</taxon>
        <taxon>rosids</taxon>
        <taxon>fabids</taxon>
        <taxon>Cucurbitales</taxon>
        <taxon>Cucurbitaceae</taxon>
        <taxon>Benincaseae</taxon>
        <taxon>Cucumis</taxon>
    </lineage>
</organism>
<dbReference type="Proteomes" id="UP000321393">
    <property type="component" value="Unassembled WGS sequence"/>
</dbReference>
<dbReference type="PROSITE" id="PS52045">
    <property type="entry name" value="NEPROSIN_PEP_CD"/>
    <property type="match status" value="2"/>
</dbReference>
<evidence type="ECO:0000313" key="3">
    <source>
        <dbReference type="Proteomes" id="UP000321393"/>
    </source>
</evidence>
<dbReference type="InterPro" id="IPR004314">
    <property type="entry name" value="Neprosin"/>
</dbReference>
<dbReference type="PANTHER" id="PTHR31589">
    <property type="entry name" value="PROTEIN, PUTATIVE (DUF239)-RELATED-RELATED"/>
    <property type="match status" value="1"/>
</dbReference>
<name>A0A5A7UEV4_CUCMM</name>
<feature type="domain" description="Neprosin PEP catalytic" evidence="1">
    <location>
        <begin position="15"/>
        <end position="273"/>
    </location>
</feature>
<evidence type="ECO:0000259" key="1">
    <source>
        <dbReference type="PROSITE" id="PS52045"/>
    </source>
</evidence>
<dbReference type="OrthoDB" id="1858978at2759"/>
<accession>A0A5A7UEV4</accession>
<reference evidence="2 3" key="1">
    <citation type="submission" date="2019-08" db="EMBL/GenBank/DDBJ databases">
        <title>Draft genome sequences of two oriental melons (Cucumis melo L. var makuwa).</title>
        <authorList>
            <person name="Kwon S.-Y."/>
        </authorList>
    </citation>
    <scope>NUCLEOTIDE SEQUENCE [LARGE SCALE GENOMIC DNA]</scope>
    <source>
        <strain evidence="3">cv. SW 3</strain>
        <tissue evidence="2">Leaf</tissue>
    </source>
</reference>
<sequence>MMPQDDQSDDFFDDSVKYPDNQNVVSHSLKKGPEKYYGTKSYMSVYNVSLSFGQSSSSNIWIVGGPTNSLGVLMTGWLVNPEVNGDFITRSFVYWTADGGATTGCYNMYCQGFVQVNPSHHVGAPLHPTSTYQGQQYDYQFTIIQIAGNWWVLVGENLGLGYWPKELVQNLVDGAEQIAWGGIAKPSIDGMSPMLGSGHKPNDNGDYNEGCYIRNIQIISGAATNTYKLPTWDNTLSYSSNTSCYDLNPNVNCGDDMMEYCFTFGGPGGPNCETDRGATTGCYNMLCQGFVLVNPDIPVGSSILPASIYQGKQYDYQFSIVQAIGHWWVRVGDDQVGLGYWPSELFPNLLRGAEQVAWGGSAEPSLYSDESPPLGSGHKPNGRPDEACFVRNIQYIASNYILSIPTLDNTINYVSSSSCYDLISNENCDFDPFKYCFTFGGPGGQDCAATTA</sequence>
<comment type="caution">
    <text evidence="2">The sequence shown here is derived from an EMBL/GenBank/DDBJ whole genome shotgun (WGS) entry which is preliminary data.</text>
</comment>
<dbReference type="InterPro" id="IPR053168">
    <property type="entry name" value="Glutamic_endopeptidase"/>
</dbReference>
<dbReference type="Pfam" id="PF03080">
    <property type="entry name" value="Neprosin"/>
    <property type="match status" value="2"/>
</dbReference>
<dbReference type="STRING" id="1194695.A0A5A7UEV4"/>
<evidence type="ECO:0000313" key="2">
    <source>
        <dbReference type="EMBL" id="KAA0053047.1"/>
    </source>
</evidence>
<feature type="domain" description="Neprosin PEP catalytic" evidence="1">
    <location>
        <begin position="276"/>
        <end position="448"/>
    </location>
</feature>
<protein>
    <recommendedName>
        <fullName evidence="1">Neprosin PEP catalytic domain-containing protein</fullName>
    </recommendedName>
</protein>
<dbReference type="EMBL" id="SSTE01009989">
    <property type="protein sequence ID" value="KAA0053047.1"/>
    <property type="molecule type" value="Genomic_DNA"/>
</dbReference>
<dbReference type="AlphaFoldDB" id="A0A5A7UEV4"/>
<dbReference type="PANTHER" id="PTHR31589:SF110">
    <property type="entry name" value="PROTEIN, PUTATIVE (DUF239)-RELATED"/>
    <property type="match status" value="1"/>
</dbReference>